<sequence length="183" mass="20387">VNRIGIPPHAVKVVLQCLHASHQGLEKTKRRARQTVCWPGFDNDSTTTVETCAYCQTYRSSHVSEAMEQDPMPTRAFDVGTSGLFLLGSNHSLVYAERNSGFPMLAKFADAPNSSDVMKLFRGLFSLIGTPRILRLDNINFLRDWGGIWKPSSPYHSKSNDHAEVSVEIVKRLLQKTVGDLNA</sequence>
<keyword evidence="4" id="KW-1185">Reference proteome</keyword>
<feature type="non-terminal residue" evidence="3">
    <location>
        <position position="1"/>
    </location>
</feature>
<dbReference type="STRING" id="6832.A0A553PAJ2"/>
<dbReference type="EC" id="2.7.7.49" evidence="1"/>
<dbReference type="InterPro" id="IPR012337">
    <property type="entry name" value="RNaseH-like_sf"/>
</dbReference>
<dbReference type="InterPro" id="IPR041588">
    <property type="entry name" value="Integrase_H2C2"/>
</dbReference>
<dbReference type="SUPFAM" id="SSF53098">
    <property type="entry name" value="Ribonuclease H-like"/>
    <property type="match status" value="1"/>
</dbReference>
<dbReference type="AlphaFoldDB" id="A0A553PAJ2"/>
<evidence type="ECO:0000259" key="2">
    <source>
        <dbReference type="Pfam" id="PF17921"/>
    </source>
</evidence>
<dbReference type="Gene3D" id="1.10.340.70">
    <property type="match status" value="1"/>
</dbReference>
<reference evidence="3 4" key="1">
    <citation type="journal article" date="2018" name="Nat. Ecol. Evol.">
        <title>Genomic signatures of mitonuclear coevolution across populations of Tigriopus californicus.</title>
        <authorList>
            <person name="Barreto F.S."/>
            <person name="Watson E.T."/>
            <person name="Lima T.G."/>
            <person name="Willett C.S."/>
            <person name="Edmands S."/>
            <person name="Li W."/>
            <person name="Burton R.S."/>
        </authorList>
    </citation>
    <scope>NUCLEOTIDE SEQUENCE [LARGE SCALE GENOMIC DNA]</scope>
    <source>
        <strain evidence="3 4">San Diego</strain>
    </source>
</reference>
<dbReference type="PANTHER" id="PTHR37984:SF5">
    <property type="entry name" value="PROTEIN NYNRIN-LIKE"/>
    <property type="match status" value="1"/>
</dbReference>
<dbReference type="Proteomes" id="UP000318571">
    <property type="component" value="Chromosome 2"/>
</dbReference>
<name>A0A553PAJ2_TIGCA</name>
<evidence type="ECO:0000313" key="3">
    <source>
        <dbReference type="EMBL" id="TRY74705.1"/>
    </source>
</evidence>
<dbReference type="Pfam" id="PF17921">
    <property type="entry name" value="Integrase_H2C2"/>
    <property type="match status" value="1"/>
</dbReference>
<gene>
    <name evidence="3" type="ORF">TCAL_15632</name>
</gene>
<dbReference type="GO" id="GO:0003676">
    <property type="term" value="F:nucleic acid binding"/>
    <property type="evidence" value="ECO:0007669"/>
    <property type="project" value="InterPro"/>
</dbReference>
<dbReference type="Gene3D" id="3.30.420.10">
    <property type="entry name" value="Ribonuclease H-like superfamily/Ribonuclease H"/>
    <property type="match status" value="1"/>
</dbReference>
<accession>A0A553PAJ2</accession>
<organism evidence="3 4">
    <name type="scientific">Tigriopus californicus</name>
    <name type="common">Marine copepod</name>
    <dbReference type="NCBI Taxonomy" id="6832"/>
    <lineage>
        <taxon>Eukaryota</taxon>
        <taxon>Metazoa</taxon>
        <taxon>Ecdysozoa</taxon>
        <taxon>Arthropoda</taxon>
        <taxon>Crustacea</taxon>
        <taxon>Multicrustacea</taxon>
        <taxon>Hexanauplia</taxon>
        <taxon>Copepoda</taxon>
        <taxon>Harpacticoida</taxon>
        <taxon>Harpacticidae</taxon>
        <taxon>Tigriopus</taxon>
    </lineage>
</organism>
<feature type="non-terminal residue" evidence="3">
    <location>
        <position position="183"/>
    </location>
</feature>
<proteinExistence type="predicted"/>
<feature type="domain" description="Integrase zinc-binding" evidence="2">
    <location>
        <begin position="6"/>
        <end position="60"/>
    </location>
</feature>
<dbReference type="InterPro" id="IPR050951">
    <property type="entry name" value="Retrovirus_Pol_polyprotein"/>
</dbReference>
<evidence type="ECO:0000313" key="4">
    <source>
        <dbReference type="Proteomes" id="UP000318571"/>
    </source>
</evidence>
<comment type="caution">
    <text evidence="3">The sequence shown here is derived from an EMBL/GenBank/DDBJ whole genome shotgun (WGS) entry which is preliminary data.</text>
</comment>
<protein>
    <recommendedName>
        <fullName evidence="1">RNA-directed DNA polymerase</fullName>
        <ecNumber evidence="1">2.7.7.49</ecNumber>
    </recommendedName>
</protein>
<dbReference type="PANTHER" id="PTHR37984">
    <property type="entry name" value="PROTEIN CBG26694"/>
    <property type="match status" value="1"/>
</dbReference>
<dbReference type="GO" id="GO:0003964">
    <property type="term" value="F:RNA-directed DNA polymerase activity"/>
    <property type="evidence" value="ECO:0007669"/>
    <property type="project" value="UniProtKB-EC"/>
</dbReference>
<dbReference type="InterPro" id="IPR036397">
    <property type="entry name" value="RNaseH_sf"/>
</dbReference>
<dbReference type="EMBL" id="VCGU01000005">
    <property type="protein sequence ID" value="TRY74705.1"/>
    <property type="molecule type" value="Genomic_DNA"/>
</dbReference>
<evidence type="ECO:0000256" key="1">
    <source>
        <dbReference type="ARBA" id="ARBA00012493"/>
    </source>
</evidence>